<dbReference type="GO" id="GO:0005886">
    <property type="term" value="C:plasma membrane"/>
    <property type="evidence" value="ECO:0007669"/>
    <property type="project" value="TreeGrafter"/>
</dbReference>
<dbReference type="InterPro" id="IPR001036">
    <property type="entry name" value="Acrflvin-R"/>
</dbReference>
<feature type="transmembrane region" description="Helical" evidence="1">
    <location>
        <begin position="932"/>
        <end position="952"/>
    </location>
</feature>
<feature type="transmembrane region" description="Helical" evidence="1">
    <location>
        <begin position="444"/>
        <end position="468"/>
    </location>
</feature>
<feature type="transmembrane region" description="Helical" evidence="1">
    <location>
        <begin position="376"/>
        <end position="396"/>
    </location>
</feature>
<feature type="transmembrane region" description="Helical" evidence="1">
    <location>
        <begin position="402"/>
        <end position="423"/>
    </location>
</feature>
<dbReference type="SUPFAM" id="SSF82866">
    <property type="entry name" value="Multidrug efflux transporter AcrB transmembrane domain"/>
    <property type="match status" value="2"/>
</dbReference>
<feature type="transmembrane region" description="Helical" evidence="1">
    <location>
        <begin position="1029"/>
        <end position="1054"/>
    </location>
</feature>
<feature type="transmembrane region" description="Helical" evidence="1">
    <location>
        <begin position="1000"/>
        <end position="1023"/>
    </location>
</feature>
<dbReference type="AlphaFoldDB" id="A0A2S7I876"/>
<dbReference type="Gene3D" id="3.30.2090.10">
    <property type="entry name" value="Multidrug efflux transporter AcrB TolC docking domain, DN and DC subdomains"/>
    <property type="match status" value="2"/>
</dbReference>
<evidence type="ECO:0000313" key="2">
    <source>
        <dbReference type="EMBL" id="PPZ92735.1"/>
    </source>
</evidence>
<dbReference type="PANTHER" id="PTHR32063:SF16">
    <property type="entry name" value="CATION EFFLUX SYSTEM (ACRB_ACRD_ACRF FAMILY)"/>
    <property type="match status" value="1"/>
</dbReference>
<proteinExistence type="predicted"/>
<evidence type="ECO:0000256" key="1">
    <source>
        <dbReference type="SAM" id="Phobius"/>
    </source>
</evidence>
<dbReference type="EMBL" id="PTPZ01000001">
    <property type="protein sequence ID" value="PPZ92735.1"/>
    <property type="molecule type" value="Genomic_DNA"/>
</dbReference>
<feature type="transmembrane region" description="Helical" evidence="1">
    <location>
        <begin position="906"/>
        <end position="925"/>
    </location>
</feature>
<gene>
    <name evidence="2" type="ORF">C3729_01630</name>
</gene>
<dbReference type="SUPFAM" id="SSF82693">
    <property type="entry name" value="Multidrug efflux transporter AcrB pore domain, PN1, PN2, PC1 and PC2 subdomains"/>
    <property type="match status" value="3"/>
</dbReference>
<feature type="transmembrane region" description="Helical" evidence="1">
    <location>
        <begin position="12"/>
        <end position="32"/>
    </location>
</feature>
<organism evidence="2 3">
    <name type="scientific">Cloacibacterium normanense</name>
    <dbReference type="NCBI Taxonomy" id="237258"/>
    <lineage>
        <taxon>Bacteria</taxon>
        <taxon>Pseudomonadati</taxon>
        <taxon>Bacteroidota</taxon>
        <taxon>Flavobacteriia</taxon>
        <taxon>Flavobacteriales</taxon>
        <taxon>Weeksellaceae</taxon>
    </lineage>
</organism>
<dbReference type="RefSeq" id="WP_104792537.1">
    <property type="nucleotide sequence ID" value="NZ_PTPZ01000001.1"/>
</dbReference>
<dbReference type="GO" id="GO:0042910">
    <property type="term" value="F:xenobiotic transmembrane transporter activity"/>
    <property type="evidence" value="ECO:0007669"/>
    <property type="project" value="TreeGrafter"/>
</dbReference>
<dbReference type="InterPro" id="IPR027463">
    <property type="entry name" value="AcrB_DN_DC_subdom"/>
</dbReference>
<name>A0A2S7I876_9FLAO</name>
<feature type="transmembrane region" description="Helical" evidence="1">
    <location>
        <begin position="351"/>
        <end position="369"/>
    </location>
</feature>
<keyword evidence="1" id="KW-1133">Transmembrane helix</keyword>
<comment type="caution">
    <text evidence="2">The sequence shown here is derived from an EMBL/GenBank/DDBJ whole genome shotgun (WGS) entry which is preliminary data.</text>
</comment>
<dbReference type="Proteomes" id="UP000238565">
    <property type="component" value="Unassembled WGS sequence"/>
</dbReference>
<dbReference type="Gene3D" id="3.30.70.1320">
    <property type="entry name" value="Multidrug efflux transporter AcrB pore domain like"/>
    <property type="match status" value="1"/>
</dbReference>
<feature type="transmembrane region" description="Helical" evidence="1">
    <location>
        <begin position="545"/>
        <end position="568"/>
    </location>
</feature>
<dbReference type="SUPFAM" id="SSF82714">
    <property type="entry name" value="Multidrug efflux transporter AcrB TolC docking domain, DN and DC subdomains"/>
    <property type="match status" value="2"/>
</dbReference>
<dbReference type="Gene3D" id="3.30.70.1430">
    <property type="entry name" value="Multidrug efflux transporter AcrB pore domain"/>
    <property type="match status" value="2"/>
</dbReference>
<dbReference type="Gene3D" id="1.20.1640.10">
    <property type="entry name" value="Multidrug efflux transporter AcrB transmembrane domain"/>
    <property type="match status" value="2"/>
</dbReference>
<sequence>MEKGFAGRIAEFFINSKLTILLMIALMIIGVYSSTLIPREEEPQIIVPMADVMVGYPGASPKEVESRVVKPLEKIISNIKGVEHVHSMAMNGQAMIIVQFYVGEDTERSYVKLYDELMKNKNIFPKGVYEPMVKTRSIDDVPMLGLTLWSEKYNDYELRQMTEELSSEIKKIKDVSLTKVIGGRNRQLKVELDKDKMAELSIDALNVMQMIQANNGSSQSGSFDSNDTEYLLTTGQFLSSAEDVENLVVGTSQNMPVYLKQVAKIEDGAQSPANYVSFGYGNANENGKKFKSEYPAVTLSVSKVKGADAMKISEQILDKVNELKKTLIPNDVHVEITRNYGETASHKVSELLMHLGVAILAVTILVMLAMGWRGGLVVFFSVPLTFALTLFSYYMLGYTLNRITLFALVFVVGIVVDDSIIIAENMHRHFHMKKLPFKQAAIYAINEVGNPTILATFTVIAAILPMAFVSGMMGPYMSPMPIGASIAMMLSLFVALTVTPYLGYHLLKVKDNEEHKEEQGMETSKIYKIYKKIEQPFLDSGKKRWTMMGITVVLLLISMLAFATKWVAVKMLPFDNKNEIQVVIDMPEGTTLERTASVSQEIAQYLKTVPEVVNYQSYVGSSAPITFNGLVRHYDMRGQSNTADIQVNLLHKEDRDNQSHDVAKNIRPEIQKIAKKYNANVKIVEVPPGPPVLSTIVAEIYGPDYDEQIKVANQVQNILNNTDDVVDVDWMVEAPQKEFKLVADKEKAMLNGVAPAQIVGNLTYLMGEHPIGNLYDEKSNDAVDIVMKLNDADKTSITDITDLKIKGQMGNMVPVSDLVKVQREELQKTIYRKDQKRVVYVLADMAGGLESPAYAILGMEEKLKKIQLPKGYSINELYMNQPTNEDDYTVKWDGEWQITLEVFRDLGAAFAVVIIIIYMLIVGWFQNFKTPMVMMVAIPLSLIGIVLGHWLLGAFFTATSFIGMIALAGVMVRNSVLLIDFIEIRLNEGIPIKQAIIEAGAVRTTPILLTTGAVVIGAVIILFDPIFQGLAISLVFGAIVSTLLTLIVIPLIYYMTEKKKWEKIHADEKSEYGEISSEDNL</sequence>
<keyword evidence="1" id="KW-0472">Membrane</keyword>
<feature type="transmembrane region" description="Helical" evidence="1">
    <location>
        <begin position="958"/>
        <end position="979"/>
    </location>
</feature>
<feature type="transmembrane region" description="Helical" evidence="1">
    <location>
        <begin position="480"/>
        <end position="502"/>
    </location>
</feature>
<dbReference type="PANTHER" id="PTHR32063">
    <property type="match status" value="1"/>
</dbReference>
<reference evidence="2 3" key="1">
    <citation type="submission" date="2018-02" db="EMBL/GenBank/DDBJ databases">
        <title>Draft genome sequence of bacterial isolates from marine environment.</title>
        <authorList>
            <person name="Singh S.K."/>
            <person name="Hill R."/>
            <person name="Major S."/>
            <person name="Cai H."/>
            <person name="Li Y."/>
        </authorList>
    </citation>
    <scope>NUCLEOTIDE SEQUENCE [LARGE SCALE GENOMIC DNA]</scope>
    <source>
        <strain evidence="2 3">IMET F</strain>
    </source>
</reference>
<keyword evidence="1" id="KW-0812">Transmembrane</keyword>
<evidence type="ECO:0000313" key="3">
    <source>
        <dbReference type="Proteomes" id="UP000238565"/>
    </source>
</evidence>
<protein>
    <submittedName>
        <fullName evidence="2">Multidrug transporter AcrB</fullName>
    </submittedName>
</protein>
<dbReference type="Gene3D" id="3.30.70.1440">
    <property type="entry name" value="Multidrug efflux transporter AcrB pore domain"/>
    <property type="match status" value="1"/>
</dbReference>
<accession>A0A2S7I876</accession>
<dbReference type="Pfam" id="PF00873">
    <property type="entry name" value="ACR_tran"/>
    <property type="match status" value="1"/>
</dbReference>
<dbReference type="PRINTS" id="PR00702">
    <property type="entry name" value="ACRIFLAVINRP"/>
</dbReference>